<feature type="compositionally biased region" description="Polar residues" evidence="10">
    <location>
        <begin position="721"/>
        <end position="733"/>
    </location>
</feature>
<evidence type="ECO:0000256" key="8">
    <source>
        <dbReference type="ARBA" id="ARBA00023242"/>
    </source>
</evidence>
<keyword evidence="14" id="KW-1185">Reference proteome</keyword>
<evidence type="ECO:0000259" key="11">
    <source>
        <dbReference type="Pfam" id="PF06333"/>
    </source>
</evidence>
<dbReference type="Pfam" id="PF18296">
    <property type="entry name" value="MID_MedPIWI"/>
    <property type="match status" value="1"/>
</dbReference>
<feature type="region of interest" description="Disordered" evidence="10">
    <location>
        <begin position="429"/>
        <end position="467"/>
    </location>
</feature>
<dbReference type="PANTHER" id="PTHR48249">
    <property type="entry name" value="MEDIATOR OF RNA POLYMERASE II TRANSCRIPTION SUBUNIT 13"/>
    <property type="match status" value="1"/>
</dbReference>
<evidence type="ECO:0000256" key="9">
    <source>
        <dbReference type="RuleBase" id="RU364134"/>
    </source>
</evidence>
<feature type="region of interest" description="Disordered" evidence="10">
    <location>
        <begin position="526"/>
        <end position="551"/>
    </location>
</feature>
<keyword evidence="4 9" id="KW-0678">Repressor</keyword>
<organism evidence="13 14">
    <name type="scientific">Clavelina lepadiformis</name>
    <name type="common">Light-bulb sea squirt</name>
    <name type="synonym">Ascidia lepadiformis</name>
    <dbReference type="NCBI Taxonomy" id="159417"/>
    <lineage>
        <taxon>Eukaryota</taxon>
        <taxon>Metazoa</taxon>
        <taxon>Chordata</taxon>
        <taxon>Tunicata</taxon>
        <taxon>Ascidiacea</taxon>
        <taxon>Aplousobranchia</taxon>
        <taxon>Clavelinidae</taxon>
        <taxon>Clavelina</taxon>
    </lineage>
</organism>
<feature type="region of interest" description="Disordered" evidence="10">
    <location>
        <begin position="1207"/>
        <end position="1259"/>
    </location>
</feature>
<keyword evidence="7 9" id="KW-0804">Transcription</keyword>
<evidence type="ECO:0000313" key="14">
    <source>
        <dbReference type="Proteomes" id="UP001642483"/>
    </source>
</evidence>
<evidence type="ECO:0000256" key="4">
    <source>
        <dbReference type="ARBA" id="ARBA00022491"/>
    </source>
</evidence>
<comment type="function">
    <text evidence="9">Component of the Mediator complex, a coactivator involved in regulated transcription of nearly all RNA polymerase II-dependent genes. Mediator functions as a bridge to convey information from gene-specific regulatory proteins to the basal RNA polymerase II transcription machinery. Mediator is recruited to promoters by direct interactions with regulatory proteins and serves as a scaffold for the assembly of a functional preinitiation complex with RNA polymerase II and the general transcription factors.</text>
</comment>
<protein>
    <recommendedName>
        <fullName evidence="3 9">Mediator of RNA polymerase II transcription subunit 13</fullName>
    </recommendedName>
</protein>
<dbReference type="EMBL" id="CAWYQH010000141">
    <property type="protein sequence ID" value="CAK8695014.1"/>
    <property type="molecule type" value="Genomic_DNA"/>
</dbReference>
<keyword evidence="5 9" id="KW-0805">Transcription regulation</keyword>
<keyword evidence="8 9" id="KW-0539">Nucleus</keyword>
<proteinExistence type="inferred from homology"/>
<name>A0ABP0GW32_CLALP</name>
<evidence type="ECO:0000256" key="1">
    <source>
        <dbReference type="ARBA" id="ARBA00004123"/>
    </source>
</evidence>
<evidence type="ECO:0000256" key="3">
    <source>
        <dbReference type="ARBA" id="ARBA00019618"/>
    </source>
</evidence>
<dbReference type="InterPro" id="IPR051139">
    <property type="entry name" value="Mediator_complx_sub13"/>
</dbReference>
<evidence type="ECO:0000256" key="2">
    <source>
        <dbReference type="ARBA" id="ARBA00009354"/>
    </source>
</evidence>
<evidence type="ECO:0000256" key="7">
    <source>
        <dbReference type="ARBA" id="ARBA00023163"/>
    </source>
</evidence>
<feature type="domain" description="MID" evidence="12">
    <location>
        <begin position="1073"/>
        <end position="1343"/>
    </location>
</feature>
<feature type="compositionally biased region" description="Low complexity" evidence="10">
    <location>
        <begin position="434"/>
        <end position="450"/>
    </location>
</feature>
<dbReference type="Proteomes" id="UP001642483">
    <property type="component" value="Unassembled WGS sequence"/>
</dbReference>
<keyword evidence="6 9" id="KW-0010">Activator</keyword>
<comment type="subunit">
    <text evidence="9">Component of the Mediator complex.</text>
</comment>
<dbReference type="InterPro" id="IPR041285">
    <property type="entry name" value="MID_MedPIWI"/>
</dbReference>
<dbReference type="InterPro" id="IPR009401">
    <property type="entry name" value="Med13_C"/>
</dbReference>
<comment type="subcellular location">
    <subcellularLocation>
        <location evidence="1 9">Nucleus</location>
    </subcellularLocation>
</comment>
<evidence type="ECO:0000256" key="5">
    <source>
        <dbReference type="ARBA" id="ARBA00023015"/>
    </source>
</evidence>
<feature type="compositionally biased region" description="Pro residues" evidence="10">
    <location>
        <begin position="737"/>
        <end position="749"/>
    </location>
</feature>
<evidence type="ECO:0000256" key="6">
    <source>
        <dbReference type="ARBA" id="ARBA00023159"/>
    </source>
</evidence>
<evidence type="ECO:0000256" key="10">
    <source>
        <dbReference type="SAM" id="MobiDB-lite"/>
    </source>
</evidence>
<evidence type="ECO:0000259" key="12">
    <source>
        <dbReference type="Pfam" id="PF18296"/>
    </source>
</evidence>
<dbReference type="PANTHER" id="PTHR48249:SF3">
    <property type="entry name" value="MEDIATOR OF RNA POLYMERASE II TRANSCRIPTION SUBUNIT 13"/>
    <property type="match status" value="1"/>
</dbReference>
<comment type="caution">
    <text evidence="13">The sequence shown here is derived from an EMBL/GenBank/DDBJ whole genome shotgun (WGS) entry which is preliminary data.</text>
</comment>
<evidence type="ECO:0000313" key="13">
    <source>
        <dbReference type="EMBL" id="CAK8695014.1"/>
    </source>
</evidence>
<reference evidence="13 14" key="1">
    <citation type="submission" date="2024-02" db="EMBL/GenBank/DDBJ databases">
        <authorList>
            <person name="Daric V."/>
            <person name="Darras S."/>
        </authorList>
    </citation>
    <scope>NUCLEOTIDE SEQUENCE [LARGE SCALE GENOMIC DNA]</scope>
</reference>
<feature type="domain" description="Mediator complex subunit Med13 C-terminal" evidence="11">
    <location>
        <begin position="1379"/>
        <end position="1783"/>
    </location>
</feature>
<comment type="similarity">
    <text evidence="2 9">Belongs to the Mediator complex subunit 13 family.</text>
</comment>
<feature type="compositionally biased region" description="Polar residues" evidence="10">
    <location>
        <begin position="1207"/>
        <end position="1245"/>
    </location>
</feature>
<dbReference type="Pfam" id="PF06333">
    <property type="entry name" value="Med13_C"/>
    <property type="match status" value="1"/>
</dbReference>
<sequence length="1795" mass="197676">MNYPSHFVLVPVPEGSTSFTQLTNPGLKSDPTQDRGSQLVNRNAFTHEKSMDSGNDGSAVHKKHSTCNRLSHISSSLVDRVRVKSKLSNPDLPISGPNRISPMNIKPDMDSMALDSKPTELIADSKPVLKPWTFSDSFKNARKGACSAPVESPFDMRKSSKLERQQRLSSSAFHRKFSAGGTTLGNTENFSFSAATTNARTPVAGNQLPDCVDYPSMCTQTFVPPQVIPSPMPSLLPSQNEKMLSNKQNIPGELSDKLLARPFVTLGNVMEPWPNIPTQPVQEVVSHIPQVDLESSVEIQRMVGEWNSYRLPSNGTQKPVASSKRPSLACDSLDPSQNVMSAKCSMNTPSLYFGALKKKVKVEMPEDPEPKCSGEGKLHEMQHILVKQEAVKNHIPRQVTVGPVKELAGMAVPSDPYAFDDEADDTLTTSLKKSQSPWTSHSTWTPTPSSINSRMKSSEVKQEPATGFGGRQSELEALLTQHSYSPVGHHAVNTATSTTFGTRTSTNLGKSLKRQTDLEFSMEDLNSMFDDDDDEGGAPTPPDDPDDNHPIIVPSSVAVANSYGVSDLQHMFPTPPSLESCHTFSPEGRTVSSGLSTQTSGAIVSDQTVATNGLDHTVPTYYNRHIEADSGMNLPLHLASPQVQETPVPLKYSRMVKHPASVLYKPISIAPLPLHNHSYTPSWEAATRISPVTVPPPYAASTSDMLSYQPLTPATPMMSGVTPNTPGHSSVRTPASVPLPSPAPVPTPRTPGRGGIRSVDPIESPMSSFATPNSQVAVKGLYVDQSGNAGIFMNLLLSDSLFNLFWDHSFDQCALCVCNTNIHGADVEMGYLPALSGHEARYKCTCGFSAIRNRVSSIGTGLFLEDELEIVGARYENAILQSRKENYSPSRPPVAEAIVKLALEYSSSPFTLPTNCKRKYSDELHIGDNENVVTRRDEYEVFAQALSTSLSMMEPPIKVDADAIVNPIHSWKKSQQDALTCASTSDIHRLLVSLKPVLQDAIQKKRTTRSFGTTQHVKGPLTWREFCKEAGKNAEPQPIPSFIVGYDQDWLSVSPQALKYWEKLYLEPYSSQRDVVYVVVSPENDTVISSAKLFFKELSSSYESYRLGRLKPYNRAFKDAGILRVGVNTPVLSDSSVDEEFQRYKNSVKSQKKNGMSERNLENLILYAQACIQSVGAVLKGEQSLDLSSLYMRESRSRMPLQATTNAVPNQQSGRITPSHSHNNTATPGHNPMQRNIPNSQQPQAAANRAKESRTQYPTPYDASSAASIVIYLLDPFEGALSRGLWQCFLSLRNALPEPIKNHVFLQVVPVESVLQASSSQTRQSLVHILSSISFSTFAQCRKTVSSQINVRTMTGFGPKVADKEARTKLTNNESLSVYTPPYVLSLPFDRTSESSIIRKQDADHNILFVSYCLSHNQRWVLASATDQRGEILETCCVNIDVPPWRLSMARKQRVSVRSEAIRKLWKFCISTSSRLSTKSWRFVIGKLGRLSHGEIRDWAKYLNRKNLLASGKRGNCAQCRLQQNPEASSVVSACLTSLEPDGALRIMPDVVQPNNFGRSTMNVSQTTQLKTPEDISCTHIYVFPTSAVTQLPRSNFQADNEEDPLLDQPDADILPDVLGDFEDEEIVDIMNFGAFMDPLSLGTNDPHFPIGDDDVVKPPTTERLLSTTVASSEDASLSQQPLALGYLVSTAPAGPLPSWFWARCPYARTRCPLFLRFALHIQATASESSSTLEKNNELHPLDSTKTAVVLRFVLENYNALSWLTRDPVSKDRRSCLPVHCLALMQLYQTIQNLA</sequence>
<accession>A0ABP0GW32</accession>
<gene>
    <name evidence="13" type="ORF">CVLEPA_LOCUS28321</name>
</gene>
<feature type="region of interest" description="Disordered" evidence="10">
    <location>
        <begin position="719"/>
        <end position="753"/>
    </location>
</feature>